<protein>
    <submittedName>
        <fullName evidence="1">Uncharacterized protein</fullName>
    </submittedName>
</protein>
<sequence length="150" mass="17120">MRWLFGRQILGAKAPSGLHQKSNESKKSANDRVDMSLNRIYGDFTFLKDDADRKLKSFNDCGGQIIRDENSVTYKLGQTYITKILDDSGKTERFVYCTSDYSDEGEKVQEAAIADSDVAAYSYFRAKTFSLMMDFEKYRPEIGIVMNCAR</sequence>
<evidence type="ECO:0000313" key="1">
    <source>
        <dbReference type="EMBL" id="TQS82569.1"/>
    </source>
</evidence>
<gene>
    <name evidence="1" type="ORF">A3207_08950</name>
</gene>
<dbReference type="EMBL" id="LVVT01000016">
    <property type="protein sequence ID" value="TQS82569.1"/>
    <property type="molecule type" value="Genomic_DNA"/>
</dbReference>
<accession>A0A8J8PFX0</accession>
<dbReference type="Proteomes" id="UP000752814">
    <property type="component" value="Unassembled WGS sequence"/>
</dbReference>
<dbReference type="AlphaFoldDB" id="A0A8J8PFX0"/>
<organism evidence="1 2">
    <name type="scientific">Candidatus Methanomassiliicoccus intestinalis</name>
    <dbReference type="NCBI Taxonomy" id="1406512"/>
    <lineage>
        <taxon>Archaea</taxon>
        <taxon>Methanobacteriati</taxon>
        <taxon>Thermoplasmatota</taxon>
        <taxon>Thermoplasmata</taxon>
        <taxon>Methanomassiliicoccales</taxon>
        <taxon>Methanomassiliicoccaceae</taxon>
        <taxon>Methanomassiliicoccus</taxon>
    </lineage>
</organism>
<dbReference type="RefSeq" id="WP_020448007.1">
    <property type="nucleotide sequence ID" value="NZ_CAYAYA010000023.1"/>
</dbReference>
<name>A0A8J8PFX0_9ARCH</name>
<reference evidence="1" key="1">
    <citation type="submission" date="2016-03" db="EMBL/GenBank/DDBJ databases">
        <authorList>
            <person name="Borrel G."/>
            <person name="Mccann A."/>
            <person name="O'Toole P.W."/>
        </authorList>
    </citation>
    <scope>NUCLEOTIDE SEQUENCE</scope>
    <source>
        <strain evidence="1">183</strain>
    </source>
</reference>
<dbReference type="GeneID" id="41322512"/>
<evidence type="ECO:0000313" key="2">
    <source>
        <dbReference type="Proteomes" id="UP000752814"/>
    </source>
</evidence>
<comment type="caution">
    <text evidence="1">The sequence shown here is derived from an EMBL/GenBank/DDBJ whole genome shotgun (WGS) entry which is preliminary data.</text>
</comment>
<proteinExistence type="predicted"/>